<sequence>MASTSFQNVSHGEYDAFLSFRGEDTRKGNESEFIEEIVNVISSKLRSELEILKELVGMESRLEKLRFLMGTGSNDVRTIGIWGMGGLGKTTLARVVYDLMSHEFDGSSFLADVREKFEKDGSEISLQKQLLSDLLKLSDYSIQNVYDGINIIGSRLQRKKVLLIIDDVADVEQLQRLVGRRDWFGPGSKILITTRDRQLLVAHEVDEEHILDLDVLNNDEALQLFSMKAFKSHQPMGEYVELSKRVLEYAGGLPLALKVLGSFLIGRSADLWRSALERLKKDPSNKIMSILQISFEGLQDSEKKIFLDVACFFKWKNRDYVTKILEGCGFSPVIGIEVLIEKSLLTVDGHNILHMHDLLQELGQLIVTRQSPEEPGKRSRLWKKEEVRQVLIENTVSELLNGKLVDACYFIFPNCISDEFSTSLHYSFSQMTNLRLLKISNVQLPRGLEYLSNRLRLLDWRRYPLKSLPSNLQLDEIVEFKMCYSRIEELWKGFKPLNMLKFIKLSHSENLIKTPDFTEVPNLEEFDLEGCTRLREIHQSLLRHNKLILLNLKGCTSLTTLPGEIFMESLKTLVLSGCSKLKKFPDIVMRSMGDLTELFLDGTSIAEVPSSIELLTRLELLNLNDCRSLVRLPSSINGLCSLTKLDISYCDLGEGAIPSSIGDLCSLEELHLSGNSFVSLPASIYRLSSLLYIILEDCKMLQNLPRLPASIHLILLDGCVSLETLSNVLNLNEHQLRYLHLRCADCLKLAGNYDLALSLLKEYIKNFEGPRRDFYIIVPGSEIPEWFEYQNNEGSSITISTPPKTYKNSKLVGYAMCCVFHVPKYSLIIYDRFHIPYMSYNLFLCYKNSERISKVEFSSLSGLELKRCGLHPIYVHEGDKFNQTIGPVWRLNEFWINILNDDLDRAEGSGSCCGDDAGSTTSSEQSFLKRSLEGYVGAAEASGSGCCNDDEEPQPKRFRQLE</sequence>
<organism evidence="1 2">
    <name type="scientific">Citrus sinensis</name>
    <name type="common">Sweet orange</name>
    <name type="synonym">Citrus aurantium var. sinensis</name>
    <dbReference type="NCBI Taxonomy" id="2711"/>
    <lineage>
        <taxon>Eukaryota</taxon>
        <taxon>Viridiplantae</taxon>
        <taxon>Streptophyta</taxon>
        <taxon>Embryophyta</taxon>
        <taxon>Tracheophyta</taxon>
        <taxon>Spermatophyta</taxon>
        <taxon>Magnoliopsida</taxon>
        <taxon>eudicotyledons</taxon>
        <taxon>Gunneridae</taxon>
        <taxon>Pentapetalae</taxon>
        <taxon>rosids</taxon>
        <taxon>malvids</taxon>
        <taxon>Sapindales</taxon>
        <taxon>Rutaceae</taxon>
        <taxon>Aurantioideae</taxon>
        <taxon>Citrus</taxon>
    </lineage>
</organism>
<protein>
    <submittedName>
        <fullName evidence="1">ADP-ribosyl cyclase/cyclic ADP-ribose hydrolase</fullName>
    </submittedName>
</protein>
<comment type="caution">
    <text evidence="1">The sequence shown here is derived from an EMBL/GenBank/DDBJ whole genome shotgun (WGS) entry which is preliminary data.</text>
</comment>
<gene>
    <name evidence="1" type="ORF">KPL71_008767</name>
</gene>
<name>A0ACB8M931_CITSI</name>
<accession>A0ACB8M931</accession>
<dbReference type="EMBL" id="CM039172">
    <property type="protein sequence ID" value="KAH9782154.1"/>
    <property type="molecule type" value="Genomic_DNA"/>
</dbReference>
<evidence type="ECO:0000313" key="2">
    <source>
        <dbReference type="Proteomes" id="UP000829398"/>
    </source>
</evidence>
<proteinExistence type="predicted"/>
<evidence type="ECO:0000313" key="1">
    <source>
        <dbReference type="EMBL" id="KAH9782154.1"/>
    </source>
</evidence>
<dbReference type="Proteomes" id="UP000829398">
    <property type="component" value="Chromosome 3"/>
</dbReference>
<keyword evidence="2" id="KW-1185">Reference proteome</keyword>
<reference evidence="2" key="1">
    <citation type="journal article" date="2023" name="Hortic. Res.">
        <title>A chromosome-level phased genome enabling allele-level studies in sweet orange: a case study on citrus Huanglongbing tolerance.</title>
        <authorList>
            <person name="Wu B."/>
            <person name="Yu Q."/>
            <person name="Deng Z."/>
            <person name="Duan Y."/>
            <person name="Luo F."/>
            <person name="Gmitter F. Jr."/>
        </authorList>
    </citation>
    <scope>NUCLEOTIDE SEQUENCE [LARGE SCALE GENOMIC DNA]</scope>
    <source>
        <strain evidence="2">cv. Valencia</strain>
    </source>
</reference>
<keyword evidence="1" id="KW-0378">Hydrolase</keyword>